<dbReference type="InterPro" id="IPR032818">
    <property type="entry name" value="DedA-like"/>
</dbReference>
<feature type="transmembrane region" description="Helical" evidence="7">
    <location>
        <begin position="15"/>
        <end position="34"/>
    </location>
</feature>
<protein>
    <submittedName>
        <fullName evidence="9">Membrane protein DedA with SNARE-associated domain</fullName>
    </submittedName>
</protein>
<keyword evidence="3 7" id="KW-1003">Cell membrane</keyword>
<evidence type="ECO:0000256" key="7">
    <source>
        <dbReference type="RuleBase" id="RU367016"/>
    </source>
</evidence>
<keyword evidence="4 7" id="KW-0812">Transmembrane</keyword>
<feature type="domain" description="VTT" evidence="8">
    <location>
        <begin position="36"/>
        <end position="161"/>
    </location>
</feature>
<comment type="similarity">
    <text evidence="2 7">Belongs to the DedA family.</text>
</comment>
<evidence type="ECO:0000313" key="10">
    <source>
        <dbReference type="Proteomes" id="UP001240236"/>
    </source>
</evidence>
<dbReference type="GO" id="GO:0005886">
    <property type="term" value="C:plasma membrane"/>
    <property type="evidence" value="ECO:0007669"/>
    <property type="project" value="UniProtKB-SubCell"/>
</dbReference>
<dbReference type="Pfam" id="PF09335">
    <property type="entry name" value="VTT_dom"/>
    <property type="match status" value="1"/>
</dbReference>
<dbReference type="EMBL" id="JAUSUZ010000001">
    <property type="protein sequence ID" value="MDQ0365739.1"/>
    <property type="molecule type" value="Genomic_DNA"/>
</dbReference>
<keyword evidence="6 7" id="KW-0472">Membrane</keyword>
<evidence type="ECO:0000256" key="3">
    <source>
        <dbReference type="ARBA" id="ARBA00022475"/>
    </source>
</evidence>
<dbReference type="Proteomes" id="UP001240236">
    <property type="component" value="Unassembled WGS sequence"/>
</dbReference>
<evidence type="ECO:0000259" key="8">
    <source>
        <dbReference type="Pfam" id="PF09335"/>
    </source>
</evidence>
<organism evidence="9 10">
    <name type="scientific">Catenuloplanes indicus</name>
    <dbReference type="NCBI Taxonomy" id="137267"/>
    <lineage>
        <taxon>Bacteria</taxon>
        <taxon>Bacillati</taxon>
        <taxon>Actinomycetota</taxon>
        <taxon>Actinomycetes</taxon>
        <taxon>Micromonosporales</taxon>
        <taxon>Micromonosporaceae</taxon>
        <taxon>Catenuloplanes</taxon>
    </lineage>
</organism>
<dbReference type="InterPro" id="IPR032816">
    <property type="entry name" value="VTT_dom"/>
</dbReference>
<feature type="transmembrane region" description="Helical" evidence="7">
    <location>
        <begin position="170"/>
        <end position="195"/>
    </location>
</feature>
<reference evidence="9 10" key="1">
    <citation type="submission" date="2023-07" db="EMBL/GenBank/DDBJ databases">
        <title>Sequencing the genomes of 1000 actinobacteria strains.</title>
        <authorList>
            <person name="Klenk H.-P."/>
        </authorList>
    </citation>
    <scope>NUCLEOTIDE SEQUENCE [LARGE SCALE GENOMIC DNA]</scope>
    <source>
        <strain evidence="9 10">DSM 44709</strain>
    </source>
</reference>
<feature type="transmembrane region" description="Helical" evidence="7">
    <location>
        <begin position="144"/>
        <end position="164"/>
    </location>
</feature>
<evidence type="ECO:0000313" key="9">
    <source>
        <dbReference type="EMBL" id="MDQ0365739.1"/>
    </source>
</evidence>
<evidence type="ECO:0000256" key="2">
    <source>
        <dbReference type="ARBA" id="ARBA00010792"/>
    </source>
</evidence>
<feature type="transmembrane region" description="Helical" evidence="7">
    <location>
        <begin position="54"/>
        <end position="75"/>
    </location>
</feature>
<comment type="subcellular location">
    <subcellularLocation>
        <location evidence="1 7">Cell membrane</location>
        <topology evidence="1 7">Multi-pass membrane protein</topology>
    </subcellularLocation>
</comment>
<keyword evidence="5 7" id="KW-1133">Transmembrane helix</keyword>
<evidence type="ECO:0000256" key="5">
    <source>
        <dbReference type="ARBA" id="ARBA00022989"/>
    </source>
</evidence>
<dbReference type="AlphaFoldDB" id="A0AAE3VXU7"/>
<name>A0AAE3VXU7_9ACTN</name>
<gene>
    <name evidence="9" type="ORF">J2S42_002408</name>
</gene>
<keyword evidence="10" id="KW-1185">Reference proteome</keyword>
<dbReference type="PANTHER" id="PTHR30353">
    <property type="entry name" value="INNER MEMBRANE PROTEIN DEDA-RELATED"/>
    <property type="match status" value="1"/>
</dbReference>
<comment type="caution">
    <text evidence="9">The sequence shown here is derived from an EMBL/GenBank/DDBJ whole genome shotgun (WGS) entry which is preliminary data.</text>
</comment>
<accession>A0AAE3VXU7</accession>
<dbReference type="PANTHER" id="PTHR30353:SF0">
    <property type="entry name" value="TRANSMEMBRANE PROTEIN"/>
    <property type="match status" value="1"/>
</dbReference>
<proteinExistence type="inferred from homology"/>
<evidence type="ECO:0000256" key="4">
    <source>
        <dbReference type="ARBA" id="ARBA00022692"/>
    </source>
</evidence>
<evidence type="ECO:0000256" key="6">
    <source>
        <dbReference type="ARBA" id="ARBA00023136"/>
    </source>
</evidence>
<evidence type="ECO:0000256" key="1">
    <source>
        <dbReference type="ARBA" id="ARBA00004651"/>
    </source>
</evidence>
<sequence>MEGLVEQLTGLPSTLIYLVAAGLVLLETASLIGLTVPAEATLLLVGFLAFQGRLHLGVALVVMITAAATGDSLAFRSGRRYGPRLRASALGRRVGAARWARADALMTRYGARAMLPVRWVAFVRTLAPRLAGSSGVPYRRFLPWNLAGVASWVGVSIVAGYLAGESYRRMSVVLGGATGAVLVLIGIAVALVLIVRTPRRRARVGKTDLAG</sequence>